<dbReference type="CDD" id="cd05286">
    <property type="entry name" value="QOR2"/>
    <property type="match status" value="1"/>
</dbReference>
<dbReference type="Proteomes" id="UP000321172">
    <property type="component" value="Chromosome"/>
</dbReference>
<dbReference type="GO" id="GO:0070402">
    <property type="term" value="F:NADPH binding"/>
    <property type="evidence" value="ECO:0007669"/>
    <property type="project" value="TreeGrafter"/>
</dbReference>
<accession>A0A5B8RZF7</accession>
<dbReference type="GO" id="GO:0035925">
    <property type="term" value="F:mRNA 3'-UTR AU-rich region binding"/>
    <property type="evidence" value="ECO:0007669"/>
    <property type="project" value="TreeGrafter"/>
</dbReference>
<dbReference type="SUPFAM" id="SSF51735">
    <property type="entry name" value="NAD(P)-binding Rossmann-fold domains"/>
    <property type="match status" value="1"/>
</dbReference>
<gene>
    <name evidence="4" type="ORF">FRF71_01100</name>
</gene>
<dbReference type="Gene3D" id="3.40.50.720">
    <property type="entry name" value="NAD(P)-binding Rossmann-like Domain"/>
    <property type="match status" value="1"/>
</dbReference>
<dbReference type="PANTHER" id="PTHR48106:SF13">
    <property type="entry name" value="QUINONE OXIDOREDUCTASE-RELATED"/>
    <property type="match status" value="1"/>
</dbReference>
<keyword evidence="5" id="KW-1185">Reference proteome</keyword>
<dbReference type="SMART" id="SM00829">
    <property type="entry name" value="PKS_ER"/>
    <property type="match status" value="1"/>
</dbReference>
<evidence type="ECO:0000313" key="4">
    <source>
        <dbReference type="EMBL" id="QEA14836.1"/>
    </source>
</evidence>
<evidence type="ECO:0000313" key="5">
    <source>
        <dbReference type="Proteomes" id="UP000321172"/>
    </source>
</evidence>
<dbReference type="EMBL" id="CP042345">
    <property type="protein sequence ID" value="QEA14836.1"/>
    <property type="molecule type" value="Genomic_DNA"/>
</dbReference>
<evidence type="ECO:0000259" key="3">
    <source>
        <dbReference type="SMART" id="SM00829"/>
    </source>
</evidence>
<dbReference type="InterPro" id="IPR047618">
    <property type="entry name" value="QOR-like"/>
</dbReference>
<feature type="domain" description="Enoyl reductase (ER)" evidence="3">
    <location>
        <begin position="12"/>
        <end position="322"/>
    </location>
</feature>
<dbReference type="InterPro" id="IPR013154">
    <property type="entry name" value="ADH-like_N"/>
</dbReference>
<evidence type="ECO:0000256" key="1">
    <source>
        <dbReference type="ARBA" id="ARBA00022857"/>
    </source>
</evidence>
<protein>
    <submittedName>
        <fullName evidence="4">Quinone oxidoreductase</fullName>
    </submittedName>
</protein>
<evidence type="ECO:0000256" key="2">
    <source>
        <dbReference type="ARBA" id="ARBA00023002"/>
    </source>
</evidence>
<dbReference type="AlphaFoldDB" id="A0A5B8RZF7"/>
<dbReference type="FunFam" id="3.40.50.720:FF:000053">
    <property type="entry name" value="Quinone oxidoreductase 1"/>
    <property type="match status" value="1"/>
</dbReference>
<dbReference type="RefSeq" id="WP_147088817.1">
    <property type="nucleotide sequence ID" value="NZ_BAABJD010000002.1"/>
</dbReference>
<reference evidence="4 5" key="1">
    <citation type="journal article" date="2013" name="J. Microbiol. Biotechnol.">
        <title>Novosphingobium ginsenosidimutans sp. nov., with the ability to convert ginsenoside.</title>
        <authorList>
            <person name="Kim J.K."/>
            <person name="He D."/>
            <person name="Liu Q.M."/>
            <person name="Park H.Y."/>
            <person name="Jung M.S."/>
            <person name="Yoon M.H."/>
            <person name="Kim S.C."/>
            <person name="Im W.T."/>
        </authorList>
    </citation>
    <scope>NUCLEOTIDE SEQUENCE [LARGE SCALE GENOMIC DNA]</scope>
    <source>
        <strain evidence="4 5">FW-6</strain>
    </source>
</reference>
<dbReference type="InterPro" id="IPR011032">
    <property type="entry name" value="GroES-like_sf"/>
</dbReference>
<name>A0A5B8RZF7_9SPHN</name>
<dbReference type="PROSITE" id="PS01162">
    <property type="entry name" value="QOR_ZETA_CRYSTAL"/>
    <property type="match status" value="1"/>
</dbReference>
<keyword evidence="2" id="KW-0560">Oxidoreductase</keyword>
<proteinExistence type="predicted"/>
<dbReference type="PANTHER" id="PTHR48106">
    <property type="entry name" value="QUINONE OXIDOREDUCTASE PIG3-RELATED"/>
    <property type="match status" value="1"/>
</dbReference>
<dbReference type="InterPro" id="IPR036291">
    <property type="entry name" value="NAD(P)-bd_dom_sf"/>
</dbReference>
<dbReference type="KEGG" id="ngf:FRF71_01100"/>
<dbReference type="InterPro" id="IPR013149">
    <property type="entry name" value="ADH-like_C"/>
</dbReference>
<dbReference type="Pfam" id="PF00107">
    <property type="entry name" value="ADH_zinc_N"/>
    <property type="match status" value="1"/>
</dbReference>
<dbReference type="InterPro" id="IPR002364">
    <property type="entry name" value="Quin_OxRdtase/zeta-crystal_CS"/>
</dbReference>
<organism evidence="4 5">
    <name type="scientific">Novosphingobium ginsenosidimutans</name>
    <dbReference type="NCBI Taxonomy" id="1176536"/>
    <lineage>
        <taxon>Bacteria</taxon>
        <taxon>Pseudomonadati</taxon>
        <taxon>Pseudomonadota</taxon>
        <taxon>Alphaproteobacteria</taxon>
        <taxon>Sphingomonadales</taxon>
        <taxon>Sphingomonadaceae</taxon>
        <taxon>Novosphingobium</taxon>
    </lineage>
</organism>
<dbReference type="SUPFAM" id="SSF50129">
    <property type="entry name" value="GroES-like"/>
    <property type="match status" value="1"/>
</dbReference>
<sequence>MQAVQAYFEQTGGPEVIQWRTVDLPAPGPGEVLVRQEAVGLNFIDTYHRTGLYPQPMPSGLGMEAAGVVEAVGEGVTRVAPGQRVASFTGPGAYASARILKETDLFPVPDGVDSKTAAAVLLKGATVEALAERCAPLAAGEWALVPAAAGGVGLLLVQWLKARGVRVIGTVGSADKIDLAKQAGAELVLLTSDPELADKVRAATDGVGVAVSYDGVGAATWEASLKSVRRRGMIVSFGNASGPVTGVNLGVLAAHGSLFVTRMTLFDYWREPADALSGAAKLWDMVASGKLTVTIGQTYALTDAAQAHRDLEARKTTGSTLLLP</sequence>
<keyword evidence="1" id="KW-0521">NADP</keyword>
<dbReference type="Gene3D" id="3.90.180.10">
    <property type="entry name" value="Medium-chain alcohol dehydrogenases, catalytic domain"/>
    <property type="match status" value="1"/>
</dbReference>
<dbReference type="OrthoDB" id="9805883at2"/>
<dbReference type="GO" id="GO:0003960">
    <property type="term" value="F:quinone reductase (NADPH) activity"/>
    <property type="evidence" value="ECO:0007669"/>
    <property type="project" value="InterPro"/>
</dbReference>
<dbReference type="Pfam" id="PF08240">
    <property type="entry name" value="ADH_N"/>
    <property type="match status" value="1"/>
</dbReference>
<dbReference type="GO" id="GO:0008270">
    <property type="term" value="F:zinc ion binding"/>
    <property type="evidence" value="ECO:0007669"/>
    <property type="project" value="InterPro"/>
</dbReference>
<dbReference type="GO" id="GO:0005829">
    <property type="term" value="C:cytosol"/>
    <property type="evidence" value="ECO:0007669"/>
    <property type="project" value="TreeGrafter"/>
</dbReference>
<dbReference type="InterPro" id="IPR020843">
    <property type="entry name" value="ER"/>
</dbReference>